<accession>A0A1B1UIK9</accession>
<sequence>MHLFLPGAKPMEFTVLFLAMVIVMLIAWRGRRPLALGLFGVVLIACVATYLHHATDTLKLSF</sequence>
<evidence type="ECO:0000313" key="2">
    <source>
        <dbReference type="EMBL" id="ANW02601.1"/>
    </source>
</evidence>
<feature type="transmembrane region" description="Helical" evidence="1">
    <location>
        <begin position="12"/>
        <end position="28"/>
    </location>
</feature>
<dbReference type="InterPro" id="IPR046035">
    <property type="entry name" value="DUF5993"/>
</dbReference>
<feature type="transmembrane region" description="Helical" evidence="1">
    <location>
        <begin position="35"/>
        <end position="53"/>
    </location>
</feature>
<dbReference type="AlphaFoldDB" id="A0A1B1UIK9"/>
<protein>
    <submittedName>
        <fullName evidence="2">Uncharacterized protein</fullName>
    </submittedName>
</protein>
<reference evidence="2 3" key="1">
    <citation type="submission" date="2016-07" db="EMBL/GenBank/DDBJ databases">
        <title>Complete genome sequence of Bradyrhizobium icense LMTR 13T, a potential inoculant strain isolated from lima bean (Phaseolus lunatus) in Peru.</title>
        <authorList>
            <person name="Ormeno-Orrillo E."/>
            <person name="Duran D."/>
            <person name="Rogel M.A."/>
            <person name="Rey L."/>
            <person name="Imperial J."/>
            <person name="Ruiz-Argueso T."/>
            <person name="Martinez-Romero E."/>
        </authorList>
    </citation>
    <scope>NUCLEOTIDE SEQUENCE [LARGE SCALE GENOMIC DNA]</scope>
    <source>
        <strain evidence="2 3">LMTR 13</strain>
    </source>
</reference>
<dbReference type="Proteomes" id="UP000092839">
    <property type="component" value="Chromosome"/>
</dbReference>
<keyword evidence="1" id="KW-0812">Transmembrane</keyword>
<dbReference type="EMBL" id="CP016428">
    <property type="protein sequence ID" value="ANW02601.1"/>
    <property type="molecule type" value="Genomic_DNA"/>
</dbReference>
<dbReference type="KEGG" id="bic:LMTR13_22950"/>
<gene>
    <name evidence="2" type="ORF">LMTR13_22950</name>
</gene>
<keyword evidence="1" id="KW-1133">Transmembrane helix</keyword>
<dbReference type="STRING" id="1274631.LMTR13_22950"/>
<name>A0A1B1UIK9_9BRAD</name>
<organism evidence="2 3">
    <name type="scientific">Bradyrhizobium icense</name>
    <dbReference type="NCBI Taxonomy" id="1274631"/>
    <lineage>
        <taxon>Bacteria</taxon>
        <taxon>Pseudomonadati</taxon>
        <taxon>Pseudomonadota</taxon>
        <taxon>Alphaproteobacteria</taxon>
        <taxon>Hyphomicrobiales</taxon>
        <taxon>Nitrobacteraceae</taxon>
        <taxon>Bradyrhizobium</taxon>
    </lineage>
</organism>
<keyword evidence="1" id="KW-0472">Membrane</keyword>
<dbReference type="Pfam" id="PF19455">
    <property type="entry name" value="DUF5993"/>
    <property type="match status" value="1"/>
</dbReference>
<evidence type="ECO:0000256" key="1">
    <source>
        <dbReference type="SAM" id="Phobius"/>
    </source>
</evidence>
<proteinExistence type="predicted"/>
<keyword evidence="3" id="KW-1185">Reference proteome</keyword>
<evidence type="ECO:0000313" key="3">
    <source>
        <dbReference type="Proteomes" id="UP000092839"/>
    </source>
</evidence>